<dbReference type="AlphaFoldDB" id="K4QUA8"/>
<feature type="compositionally biased region" description="Basic and acidic residues" evidence="1">
    <location>
        <begin position="139"/>
        <end position="160"/>
    </location>
</feature>
<reference evidence="2 3" key="1">
    <citation type="journal article" date="2012" name="J. Bacteriol.">
        <title>Genome sequence of the bacterium Streptomyces davawensis JCM 4913 and heterologous production of the unique antibiotic roseoflavin.</title>
        <authorList>
            <person name="Jankowitsch F."/>
            <person name="Schwarz J."/>
            <person name="Ruckert C."/>
            <person name="Gust B."/>
            <person name="Szczepanowski R."/>
            <person name="Blom J."/>
            <person name="Pelzer S."/>
            <person name="Kalinowski J."/>
            <person name="Mack M."/>
        </authorList>
    </citation>
    <scope>NUCLEOTIDE SEQUENCE [LARGE SCALE GENOMIC DNA]</scope>
    <source>
        <strain evidence="3">DSM 101723 / JCM 4913 / KCC S-0913 / 768</strain>
    </source>
</reference>
<accession>K4QUA8</accession>
<protein>
    <submittedName>
        <fullName evidence="2">Uncharacterized protein</fullName>
    </submittedName>
</protein>
<keyword evidence="3" id="KW-1185">Reference proteome</keyword>
<name>K4QUA8_STRDJ</name>
<dbReference type="HOGENOM" id="CLU_1008020_0_0_11"/>
<gene>
    <name evidence="2" type="ORF">BN159_0038</name>
</gene>
<feature type="region of interest" description="Disordered" evidence="1">
    <location>
        <begin position="139"/>
        <end position="162"/>
    </location>
</feature>
<feature type="region of interest" description="Disordered" evidence="1">
    <location>
        <begin position="232"/>
        <end position="276"/>
    </location>
</feature>
<dbReference type="STRING" id="1214101.BN159_0038"/>
<proteinExistence type="predicted"/>
<evidence type="ECO:0000313" key="2">
    <source>
        <dbReference type="EMBL" id="CCK24417.1"/>
    </source>
</evidence>
<dbReference type="KEGG" id="sdv:BN159_0038"/>
<feature type="region of interest" description="Disordered" evidence="1">
    <location>
        <begin position="33"/>
        <end position="54"/>
    </location>
</feature>
<dbReference type="EMBL" id="HE971709">
    <property type="protein sequence ID" value="CCK24417.1"/>
    <property type="molecule type" value="Genomic_DNA"/>
</dbReference>
<dbReference type="Proteomes" id="UP000008043">
    <property type="component" value="Chromosome"/>
</dbReference>
<organism evidence="2 3">
    <name type="scientific">Streptomyces davaonensis (strain DSM 101723 / JCM 4913 / KCC S-0913 / 768)</name>
    <dbReference type="NCBI Taxonomy" id="1214101"/>
    <lineage>
        <taxon>Bacteria</taxon>
        <taxon>Bacillati</taxon>
        <taxon>Actinomycetota</taxon>
        <taxon>Actinomycetes</taxon>
        <taxon>Kitasatosporales</taxon>
        <taxon>Streptomycetaceae</taxon>
        <taxon>Streptomyces</taxon>
    </lineage>
</organism>
<evidence type="ECO:0000256" key="1">
    <source>
        <dbReference type="SAM" id="MobiDB-lite"/>
    </source>
</evidence>
<sequence length="276" mass="28566">MRTCVWSLRSSTLRPGSCVMRLPVALFTGVRGAGQSQRHGKRIGSGGGALQQQPEPLSVNGPYGHFVTVAAPGVESRQSLDVAVVFGGNPGVEGDHRAQIQAPSGEQDGELVAPQLQGMRCAAEQGAHGGGVLAAEGDTRPGQERGDHAVPFDEQTRDTQNDPFVRGELVGDGEVLLAVALHHLQVLDVELQLRGLPAHCLGLGRHLAAPDGTCARPDFEGAAETAVSGKCPVSHSGSLHFPSSAVPSASRHRSPRGSTSARAATSSTRPGSAPTR</sequence>
<feature type="compositionally biased region" description="Low complexity" evidence="1">
    <location>
        <begin position="256"/>
        <end position="276"/>
    </location>
</feature>
<evidence type="ECO:0000313" key="3">
    <source>
        <dbReference type="Proteomes" id="UP000008043"/>
    </source>
</evidence>